<accession>A0A1S8YMN6</accession>
<keyword evidence="1 12" id="KW-0732">Signal</keyword>
<keyword evidence="4" id="KW-1015">Disulfide bond</keyword>
<evidence type="ECO:0000313" key="13">
    <source>
        <dbReference type="EMBL" id="OON40320.1"/>
    </source>
</evidence>
<dbReference type="OrthoDB" id="9775889at2"/>
<comment type="caution">
    <text evidence="13">The sequence shown here is derived from an EMBL/GenBank/DDBJ whole genome shotgun (WGS) entry which is preliminary data.</text>
</comment>
<dbReference type="EC" id="3.2.1.-" evidence="12"/>
<dbReference type="PANTHER" id="PTHR34876:SF4">
    <property type="entry name" value="1,4-BETA-D-GLUCAN CELLOBIOHYDROLASE C-RELATED"/>
    <property type="match status" value="1"/>
</dbReference>
<feature type="binding site" evidence="9">
    <location>
        <position position="254"/>
    </location>
    <ligand>
        <name>substrate</name>
    </ligand>
</feature>
<evidence type="ECO:0000313" key="14">
    <source>
        <dbReference type="Proteomes" id="UP000190667"/>
    </source>
</evidence>
<dbReference type="GO" id="GO:0004553">
    <property type="term" value="F:hydrolase activity, hydrolyzing O-glycosyl compounds"/>
    <property type="evidence" value="ECO:0007669"/>
    <property type="project" value="InterPro"/>
</dbReference>
<feature type="binding site" evidence="9">
    <location>
        <position position="279"/>
    </location>
    <ligand>
        <name>substrate</name>
    </ligand>
</feature>
<keyword evidence="7 12" id="KW-0624">Polysaccharide degradation</keyword>
<evidence type="ECO:0000256" key="1">
    <source>
        <dbReference type="ARBA" id="ARBA00022729"/>
    </source>
</evidence>
<dbReference type="Gene3D" id="3.20.20.40">
    <property type="entry name" value="1, 4-beta cellobiohydrolase"/>
    <property type="match status" value="1"/>
</dbReference>
<evidence type="ECO:0000256" key="10">
    <source>
        <dbReference type="PROSITE-ProRule" id="PRU10056"/>
    </source>
</evidence>
<dbReference type="PRINTS" id="PR00733">
    <property type="entry name" value="GLHYDRLASE6"/>
</dbReference>
<dbReference type="STRING" id="1926881.BTJ39_07825"/>
<dbReference type="InterPro" id="IPR036434">
    <property type="entry name" value="Beta_cellobiohydrolase_sf"/>
</dbReference>
<dbReference type="PROSITE" id="PS00656">
    <property type="entry name" value="GLYCOSYL_HYDROL_F6_2"/>
    <property type="match status" value="1"/>
</dbReference>
<feature type="binding site" evidence="9">
    <location>
        <position position="183"/>
    </location>
    <ligand>
        <name>substrate</name>
    </ligand>
</feature>
<dbReference type="PIRSF" id="PIRSF001100">
    <property type="entry name" value="Beta_cellobiohydrolase"/>
    <property type="match status" value="1"/>
</dbReference>
<dbReference type="SUPFAM" id="SSF51989">
    <property type="entry name" value="Glycosyl hydrolases family 6, cellulases"/>
    <property type="match status" value="1"/>
</dbReference>
<evidence type="ECO:0000256" key="9">
    <source>
        <dbReference type="PIRSR" id="PIRSR001100-2"/>
    </source>
</evidence>
<name>A0A1S8YMN6_9GAMM</name>
<feature type="chain" id="PRO_5011832709" description="Glucanase" evidence="12">
    <location>
        <begin position="20"/>
        <end position="315"/>
    </location>
</feature>
<evidence type="ECO:0000256" key="2">
    <source>
        <dbReference type="ARBA" id="ARBA00022801"/>
    </source>
</evidence>
<evidence type="ECO:0000256" key="4">
    <source>
        <dbReference type="ARBA" id="ARBA00023157"/>
    </source>
</evidence>
<dbReference type="RefSeq" id="WP_078002129.1">
    <property type="nucleotide sequence ID" value="NZ_MRUL01000004.1"/>
</dbReference>
<dbReference type="GO" id="GO:0030245">
    <property type="term" value="P:cellulose catabolic process"/>
    <property type="evidence" value="ECO:0007669"/>
    <property type="project" value="UniProtKB-KW"/>
</dbReference>
<dbReference type="AlphaFoldDB" id="A0A1S8YMN6"/>
<dbReference type="InterPro" id="IPR016288">
    <property type="entry name" value="Beta_cellobiohydrolase"/>
</dbReference>
<evidence type="ECO:0000256" key="5">
    <source>
        <dbReference type="ARBA" id="ARBA00023277"/>
    </source>
</evidence>
<keyword evidence="5 12" id="KW-0119">Carbohydrate metabolism</keyword>
<keyword evidence="14" id="KW-1185">Reference proteome</keyword>
<gene>
    <name evidence="13" type="ORF">BTJ39_07825</name>
</gene>
<dbReference type="Pfam" id="PF01341">
    <property type="entry name" value="Glyco_hydro_6"/>
    <property type="match status" value="1"/>
</dbReference>
<comment type="similarity">
    <text evidence="12">Belongs to the glycosyl hydrolase family 6.</text>
</comment>
<dbReference type="Proteomes" id="UP000190667">
    <property type="component" value="Unassembled WGS sequence"/>
</dbReference>
<feature type="binding site" evidence="9">
    <location>
        <position position="59"/>
    </location>
    <ligand>
        <name>substrate</name>
    </ligand>
</feature>
<reference evidence="13 14" key="1">
    <citation type="submission" date="2016-12" db="EMBL/GenBank/DDBJ databases">
        <title>Izhakiella australiana sp. nov. of genus Izhakiella isolated from Australian desert.</title>
        <authorList>
            <person name="Ji M."/>
        </authorList>
    </citation>
    <scope>NUCLEOTIDE SEQUENCE [LARGE SCALE GENOMIC DNA]</scope>
    <source>
        <strain evidence="13 14">D4N98</strain>
    </source>
</reference>
<sequence>MCKSGWLLLLLLTAVTASAAERFYVNPNAGAAVWVKNHPDDPRSALIARAIAAQPSARWFTGTSQPVDALSANVAAYTAAARRDDAVALLVAYNIPGRDCSGGASAGGAADEAGYKTWIDRLVRGIGARPAIVILEPDAIADADCLPAPKRRQRFGMLAYAAAAFRRGAPAAQVYLDAGNPGWKAPAEMARYLNQSGVKALKGFALNVSNFYSTEQNLAYGDAINRYLLAHFGYSRSLLIDTSRNGNGASPGDWCNPPGRKLGVATRRLSPDVLAAWIKTPGNSDGSSSVNTDCHHGPAAGSFSPALAAKLISGG</sequence>
<dbReference type="InterPro" id="IPR001524">
    <property type="entry name" value="Glyco_hydro_6_CS"/>
</dbReference>
<evidence type="ECO:0000256" key="7">
    <source>
        <dbReference type="ARBA" id="ARBA00023326"/>
    </source>
</evidence>
<dbReference type="EMBL" id="MRUL01000004">
    <property type="protein sequence ID" value="OON40320.1"/>
    <property type="molecule type" value="Genomic_DNA"/>
</dbReference>
<evidence type="ECO:0000256" key="11">
    <source>
        <dbReference type="PROSITE-ProRule" id="PRU10057"/>
    </source>
</evidence>
<evidence type="ECO:0000256" key="6">
    <source>
        <dbReference type="ARBA" id="ARBA00023295"/>
    </source>
</evidence>
<feature type="active site" evidence="10">
    <location>
        <position position="99"/>
    </location>
</feature>
<dbReference type="PROSITE" id="PS00655">
    <property type="entry name" value="GLYCOSYL_HYDROL_F6_1"/>
    <property type="match status" value="1"/>
</dbReference>
<keyword evidence="3 12" id="KW-0136">Cellulose degradation</keyword>
<proteinExistence type="inferred from homology"/>
<keyword evidence="6 12" id="KW-0326">Glycosidase</keyword>
<keyword evidence="2 12" id="KW-0378">Hydrolase</keyword>
<evidence type="ECO:0000256" key="3">
    <source>
        <dbReference type="ARBA" id="ARBA00023001"/>
    </source>
</evidence>
<evidence type="ECO:0000256" key="8">
    <source>
        <dbReference type="PIRSR" id="PIRSR001100-1"/>
    </source>
</evidence>
<protein>
    <recommendedName>
        <fullName evidence="12">Glucanase</fullName>
        <ecNumber evidence="12">3.2.1.-</ecNumber>
    </recommendedName>
</protein>
<feature type="signal peptide" evidence="12">
    <location>
        <begin position="1"/>
        <end position="19"/>
    </location>
</feature>
<feature type="binding site" evidence="9">
    <location>
        <position position="210"/>
    </location>
    <ligand>
        <name>substrate</name>
    </ligand>
</feature>
<feature type="active site" description="Proton donor" evidence="8 11">
    <location>
        <position position="138"/>
    </location>
</feature>
<feature type="active site" description="Proton acceptor" evidence="8">
    <location>
        <position position="285"/>
    </location>
</feature>
<organism evidence="13 14">
    <name type="scientific">Izhakiella australiensis</name>
    <dbReference type="NCBI Taxonomy" id="1926881"/>
    <lineage>
        <taxon>Bacteria</taxon>
        <taxon>Pseudomonadati</taxon>
        <taxon>Pseudomonadota</taxon>
        <taxon>Gammaproteobacteria</taxon>
        <taxon>Enterobacterales</taxon>
        <taxon>Erwiniaceae</taxon>
        <taxon>Izhakiella</taxon>
    </lineage>
</organism>
<evidence type="ECO:0000256" key="12">
    <source>
        <dbReference type="RuleBase" id="RU361186"/>
    </source>
</evidence>
<dbReference type="PANTHER" id="PTHR34876">
    <property type="match status" value="1"/>
</dbReference>